<feature type="transmembrane region" description="Helical" evidence="2">
    <location>
        <begin position="7"/>
        <end position="26"/>
    </location>
</feature>
<sequence>MNCSRKTMINLALVMGVVLVAAYFALPQFHALVLGIAPFLLVLLCPLSMFFMMRGMGSHNQAHDEKAETGQATKSVTQKNLEK</sequence>
<keyword evidence="4" id="KW-1185">Reference proteome</keyword>
<dbReference type="OrthoDB" id="8971109at2"/>
<dbReference type="EMBL" id="CABPSH010000018">
    <property type="protein sequence ID" value="VVE46415.1"/>
    <property type="molecule type" value="Genomic_DNA"/>
</dbReference>
<protein>
    <recommendedName>
        <fullName evidence="5">DUF2933 domain-containing protein</fullName>
    </recommendedName>
</protein>
<keyword evidence="2" id="KW-0812">Transmembrane</keyword>
<dbReference type="RefSeq" id="WP_017234515.1">
    <property type="nucleotide sequence ID" value="NZ_CABPSH010000018.1"/>
</dbReference>
<organism evidence="3 4">
    <name type="scientific">Pandoraea eparura</name>
    <dbReference type="NCBI Taxonomy" id="2508291"/>
    <lineage>
        <taxon>Bacteria</taxon>
        <taxon>Pseudomonadati</taxon>
        <taxon>Pseudomonadota</taxon>
        <taxon>Betaproteobacteria</taxon>
        <taxon>Burkholderiales</taxon>
        <taxon>Burkholderiaceae</taxon>
        <taxon>Pandoraea</taxon>
    </lineage>
</organism>
<dbReference type="Proteomes" id="UP000400981">
    <property type="component" value="Unassembled WGS sequence"/>
</dbReference>
<keyword evidence="2" id="KW-1133">Transmembrane helix</keyword>
<evidence type="ECO:0000256" key="1">
    <source>
        <dbReference type="SAM" id="MobiDB-lite"/>
    </source>
</evidence>
<reference evidence="3 4" key="1">
    <citation type="submission" date="2019-08" db="EMBL/GenBank/DDBJ databases">
        <authorList>
            <person name="Peeters C."/>
        </authorList>
    </citation>
    <scope>NUCLEOTIDE SEQUENCE [LARGE SCALE GENOMIC DNA]</scope>
    <source>
        <strain evidence="3 4">LMG 31012</strain>
    </source>
</reference>
<dbReference type="AlphaFoldDB" id="A0A5E4YDL7"/>
<proteinExistence type="predicted"/>
<feature type="region of interest" description="Disordered" evidence="1">
    <location>
        <begin position="62"/>
        <end position="83"/>
    </location>
</feature>
<keyword evidence="2" id="KW-0472">Membrane</keyword>
<dbReference type="InterPro" id="IPR021682">
    <property type="entry name" value="DUF2933"/>
</dbReference>
<feature type="transmembrane region" description="Helical" evidence="2">
    <location>
        <begin position="32"/>
        <end position="53"/>
    </location>
</feature>
<evidence type="ECO:0008006" key="5">
    <source>
        <dbReference type="Google" id="ProtNLM"/>
    </source>
</evidence>
<evidence type="ECO:0000313" key="3">
    <source>
        <dbReference type="EMBL" id="VVE46415.1"/>
    </source>
</evidence>
<feature type="compositionally biased region" description="Polar residues" evidence="1">
    <location>
        <begin position="70"/>
        <end position="83"/>
    </location>
</feature>
<evidence type="ECO:0000313" key="4">
    <source>
        <dbReference type="Proteomes" id="UP000400981"/>
    </source>
</evidence>
<dbReference type="Pfam" id="PF11666">
    <property type="entry name" value="DUF2933"/>
    <property type="match status" value="1"/>
</dbReference>
<name>A0A5E4YDL7_9BURK</name>
<evidence type="ECO:0000256" key="2">
    <source>
        <dbReference type="SAM" id="Phobius"/>
    </source>
</evidence>
<gene>
    <name evidence="3" type="ORF">PEP31012_04461</name>
</gene>
<accession>A0A5E4YDL7</accession>